<comment type="caution">
    <text evidence="1">The sequence shown here is derived from an EMBL/GenBank/DDBJ whole genome shotgun (WGS) entry which is preliminary data.</text>
</comment>
<organism evidence="1 2">
    <name type="scientific">Scortum barcoo</name>
    <name type="common">barcoo grunter</name>
    <dbReference type="NCBI Taxonomy" id="214431"/>
    <lineage>
        <taxon>Eukaryota</taxon>
        <taxon>Metazoa</taxon>
        <taxon>Chordata</taxon>
        <taxon>Craniata</taxon>
        <taxon>Vertebrata</taxon>
        <taxon>Euteleostomi</taxon>
        <taxon>Actinopterygii</taxon>
        <taxon>Neopterygii</taxon>
        <taxon>Teleostei</taxon>
        <taxon>Neoteleostei</taxon>
        <taxon>Acanthomorphata</taxon>
        <taxon>Eupercaria</taxon>
        <taxon>Centrarchiformes</taxon>
        <taxon>Terapontoidei</taxon>
        <taxon>Terapontidae</taxon>
        <taxon>Scortum</taxon>
    </lineage>
</organism>
<name>A0ACB8X572_9TELE</name>
<evidence type="ECO:0000313" key="2">
    <source>
        <dbReference type="Proteomes" id="UP000831701"/>
    </source>
</evidence>
<proteinExistence type="predicted"/>
<protein>
    <submittedName>
        <fullName evidence="1">Uncharacterized protein</fullName>
    </submittedName>
</protein>
<keyword evidence="2" id="KW-1185">Reference proteome</keyword>
<evidence type="ECO:0000313" key="1">
    <source>
        <dbReference type="EMBL" id="KAI3375197.1"/>
    </source>
</evidence>
<sequence length="172" mass="19476">MPSGACRFGDQVGFKAYHWIGDPWDIDGHALLVLTDDKPESAKPDFPNPAGRAERGRSFRMRLKKGGPEDWARAEEQRQVVMISGNRLPYYAVMCLPIEEYPGKERLKQITCSGQRGKVQERLWRSRGQIRPHHRGRSAPAGAPQSRQKIQYPLNPGAVEEMDKIVREDSAP</sequence>
<gene>
    <name evidence="1" type="ORF">L3Q82_021699</name>
</gene>
<accession>A0ACB8X572</accession>
<dbReference type="EMBL" id="CM041533">
    <property type="protein sequence ID" value="KAI3375197.1"/>
    <property type="molecule type" value="Genomic_DNA"/>
</dbReference>
<reference evidence="1" key="1">
    <citation type="submission" date="2022-04" db="EMBL/GenBank/DDBJ databases">
        <title>Jade perch genome.</title>
        <authorList>
            <person name="Chao B."/>
        </authorList>
    </citation>
    <scope>NUCLEOTIDE SEQUENCE</scope>
    <source>
        <strain evidence="1">CB-2022</strain>
    </source>
</reference>
<dbReference type="Proteomes" id="UP000831701">
    <property type="component" value="Chromosome 3"/>
</dbReference>